<evidence type="ECO:0000256" key="5">
    <source>
        <dbReference type="ARBA" id="ARBA00022729"/>
    </source>
</evidence>
<keyword evidence="6" id="KW-0472">Membrane</keyword>
<evidence type="ECO:0000256" key="3">
    <source>
        <dbReference type="ARBA" id="ARBA00022452"/>
    </source>
</evidence>
<evidence type="ECO:0000256" key="8">
    <source>
        <dbReference type="SAM" id="SignalP"/>
    </source>
</evidence>
<keyword evidence="7" id="KW-0998">Cell outer membrane</keyword>
<dbReference type="Gene3D" id="2.40.160.60">
    <property type="entry name" value="Outer membrane protein transport protein (OMPP1/FadL/TodX)"/>
    <property type="match status" value="1"/>
</dbReference>
<dbReference type="EMBL" id="AP024238">
    <property type="protein sequence ID" value="BCO28383.1"/>
    <property type="molecule type" value="Genomic_DNA"/>
</dbReference>
<dbReference type="PANTHER" id="PTHR35093">
    <property type="entry name" value="OUTER MEMBRANE PROTEIN NMB0088-RELATED"/>
    <property type="match status" value="1"/>
</dbReference>
<dbReference type="RefSeq" id="WP_223904345.1">
    <property type="nucleotide sequence ID" value="NZ_AP024238.1"/>
</dbReference>
<dbReference type="Proteomes" id="UP000824366">
    <property type="component" value="Chromosome"/>
</dbReference>
<proteinExistence type="inferred from homology"/>
<feature type="signal peptide" evidence="8">
    <location>
        <begin position="1"/>
        <end position="25"/>
    </location>
</feature>
<keyword evidence="10" id="KW-1185">Reference proteome</keyword>
<keyword evidence="4" id="KW-0812">Transmembrane</keyword>
<evidence type="ECO:0000256" key="7">
    <source>
        <dbReference type="ARBA" id="ARBA00023237"/>
    </source>
</evidence>
<dbReference type="InterPro" id="IPR005017">
    <property type="entry name" value="OMPP1/FadL/TodX"/>
</dbReference>
<organism evidence="9 10">
    <name type="scientific">Rhodoferax lithotrophicus</name>
    <dbReference type="NCBI Taxonomy" id="2798804"/>
    <lineage>
        <taxon>Bacteria</taxon>
        <taxon>Pseudomonadati</taxon>
        <taxon>Pseudomonadota</taxon>
        <taxon>Betaproteobacteria</taxon>
        <taxon>Burkholderiales</taxon>
        <taxon>Comamonadaceae</taxon>
        <taxon>Rhodoferax</taxon>
    </lineage>
</organism>
<keyword evidence="5 8" id="KW-0732">Signal</keyword>
<evidence type="ECO:0000313" key="9">
    <source>
        <dbReference type="EMBL" id="BCO28383.1"/>
    </source>
</evidence>
<evidence type="ECO:0008006" key="11">
    <source>
        <dbReference type="Google" id="ProtNLM"/>
    </source>
</evidence>
<evidence type="ECO:0000313" key="10">
    <source>
        <dbReference type="Proteomes" id="UP000824366"/>
    </source>
</evidence>
<evidence type="ECO:0000256" key="2">
    <source>
        <dbReference type="ARBA" id="ARBA00008163"/>
    </source>
</evidence>
<feature type="chain" id="PRO_5045547049" description="Long-chain fatty acid transporter" evidence="8">
    <location>
        <begin position="26"/>
        <end position="422"/>
    </location>
</feature>
<accession>A0ABM7MPX7</accession>
<name>A0ABM7MPX7_9BURK</name>
<protein>
    <recommendedName>
        <fullName evidence="11">Long-chain fatty acid transporter</fullName>
    </recommendedName>
</protein>
<dbReference type="SUPFAM" id="SSF56935">
    <property type="entry name" value="Porins"/>
    <property type="match status" value="1"/>
</dbReference>
<comment type="similarity">
    <text evidence="2">Belongs to the OmpP1/FadL family.</text>
</comment>
<evidence type="ECO:0000256" key="6">
    <source>
        <dbReference type="ARBA" id="ARBA00023136"/>
    </source>
</evidence>
<sequence length="422" mass="43061">MSTFNFSLRAVALAAALLAPVLAGATNGYFSHGYGAKSQGMAGVGIALPQDGLAAATNPAGTAAVGNRYDLGLTLFAPSRDASIVGNAFGADASYSGNNTSTFLIPDFGYTRQVNPHLAVGLAVYGNGGMNTDYSANPYARFGATGSAGINLEQLFISPSVAYKVSDAHTFGAALNLAYQRFEAKGIGLFSGFSSAPGNVSDKGVDSSTGVGVRLGWLGKVTPQLTLGATWASKISGKFDNYKGLFADGGGFDVPENYGIGLAFEATPAWTLAADVQTIRYSQVGSVGNSAASLFAGTPLGVANGPGFGWRDVTVLKLGVSHQLRSDLILRGGVSIGNQPVAESETFFNVLAPGVVTKHLTLGATWTTPGGGELTGFFAHAFGETVNGKGSIPPGNPPGFGGGNANVTLKENIIGVSYGWKF</sequence>
<gene>
    <name evidence="9" type="ORF">MIZ03_3283</name>
</gene>
<dbReference type="PANTHER" id="PTHR35093:SF8">
    <property type="entry name" value="OUTER MEMBRANE PROTEIN NMB0088-RELATED"/>
    <property type="match status" value="1"/>
</dbReference>
<evidence type="ECO:0000256" key="1">
    <source>
        <dbReference type="ARBA" id="ARBA00004571"/>
    </source>
</evidence>
<reference evidence="9 10" key="1">
    <citation type="journal article" date="2021" name="Microbiol. Spectr.">
        <title>A Single Bacterium Capable of Oxidation and Reduction of Iron at Circumneutral pH.</title>
        <authorList>
            <person name="Kato S."/>
            <person name="Ohkuma M."/>
        </authorList>
    </citation>
    <scope>NUCLEOTIDE SEQUENCE [LARGE SCALE GENOMIC DNA]</scope>
    <source>
        <strain evidence="9 10">MIZ03</strain>
    </source>
</reference>
<evidence type="ECO:0000256" key="4">
    <source>
        <dbReference type="ARBA" id="ARBA00022692"/>
    </source>
</evidence>
<comment type="subcellular location">
    <subcellularLocation>
        <location evidence="1">Cell outer membrane</location>
        <topology evidence="1">Multi-pass membrane protein</topology>
    </subcellularLocation>
</comment>
<dbReference type="Pfam" id="PF03349">
    <property type="entry name" value="Toluene_X"/>
    <property type="match status" value="1"/>
</dbReference>
<keyword evidence="3" id="KW-1134">Transmembrane beta strand</keyword>